<dbReference type="WBParaSite" id="DME_0000808101-mRNA-1">
    <property type="protein sequence ID" value="DME_0000808101-mRNA-1"/>
    <property type="gene ID" value="DME_0000808101"/>
</dbReference>
<evidence type="ECO:0000256" key="4">
    <source>
        <dbReference type="ARBA" id="ARBA00022741"/>
    </source>
</evidence>
<keyword evidence="6 8" id="KW-0256">Endoplasmic reticulum</keyword>
<feature type="binding site" evidence="8">
    <location>
        <position position="275"/>
    </location>
    <ligand>
        <name>Zn(2+)</name>
        <dbReference type="ChEBI" id="CHEBI:29105"/>
        <note>ligand shared between dimeric partners</note>
    </ligand>
</feature>
<dbReference type="OrthoDB" id="1770at2759"/>
<feature type="binding site" evidence="8">
    <location>
        <position position="260"/>
    </location>
    <ligand>
        <name>ATP</name>
        <dbReference type="ChEBI" id="CHEBI:30616"/>
    </ligand>
</feature>
<dbReference type="GO" id="GO:0005524">
    <property type="term" value="F:ATP binding"/>
    <property type="evidence" value="ECO:0007669"/>
    <property type="project" value="UniProtKB-UniRule"/>
</dbReference>
<dbReference type="STRING" id="318479.A0A0N4UK54"/>
<organism evidence="11 13">
    <name type="scientific">Dracunculus medinensis</name>
    <name type="common">Guinea worm</name>
    <dbReference type="NCBI Taxonomy" id="318479"/>
    <lineage>
        <taxon>Eukaryota</taxon>
        <taxon>Metazoa</taxon>
        <taxon>Ecdysozoa</taxon>
        <taxon>Nematoda</taxon>
        <taxon>Chromadorea</taxon>
        <taxon>Rhabditida</taxon>
        <taxon>Spirurina</taxon>
        <taxon>Dracunculoidea</taxon>
        <taxon>Dracunculidae</taxon>
        <taxon>Dracunculus</taxon>
    </lineage>
</organism>
<feature type="binding site" evidence="8">
    <location>
        <position position="233"/>
    </location>
    <ligand>
        <name>ATP</name>
        <dbReference type="ChEBI" id="CHEBI:30616"/>
    </ligand>
</feature>
<dbReference type="InterPro" id="IPR027542">
    <property type="entry name" value="ATPase_ArsA/GET3_euk"/>
</dbReference>
<dbReference type="NCBIfam" id="TIGR00345">
    <property type="entry name" value="GET3_arsA_TRC40"/>
    <property type="match status" value="1"/>
</dbReference>
<dbReference type="AlphaFoldDB" id="A0A0N4UK54"/>
<dbReference type="InterPro" id="IPR016300">
    <property type="entry name" value="ATPase_ArsA/GET3"/>
</dbReference>
<dbReference type="HAMAP" id="MF_03112">
    <property type="entry name" value="Asna1_Get3"/>
    <property type="match status" value="1"/>
</dbReference>
<evidence type="ECO:0000313" key="13">
    <source>
        <dbReference type="WBParaSite" id="DME_0000808101-mRNA-1"/>
    </source>
</evidence>
<name>A0A0N4UK54_DRAME</name>
<protein>
    <recommendedName>
        <fullName evidence="8">ATPase ASNA1 homolog</fullName>
        <ecNumber evidence="8">3.6.-.-</ecNumber>
    </recommendedName>
    <alternativeName>
        <fullName evidence="8">Arsenical pump-driving ATPase homolog</fullName>
    </alternativeName>
    <alternativeName>
        <fullName evidence="8">Arsenite-stimulated ATPase</fullName>
    </alternativeName>
</protein>
<evidence type="ECO:0000256" key="2">
    <source>
        <dbReference type="ARBA" id="ARBA00022448"/>
    </source>
</evidence>
<evidence type="ECO:0000256" key="6">
    <source>
        <dbReference type="ARBA" id="ARBA00022824"/>
    </source>
</evidence>
<dbReference type="GO" id="GO:0016887">
    <property type="term" value="F:ATP hydrolysis activity"/>
    <property type="evidence" value="ECO:0007669"/>
    <property type="project" value="InterPro"/>
</dbReference>
<dbReference type="EMBL" id="UYYG01000050">
    <property type="protein sequence ID" value="VDN52233.1"/>
    <property type="molecule type" value="Genomic_DNA"/>
</dbReference>
<gene>
    <name evidence="10" type="ORF">DME_LOCUS2206</name>
</gene>
<comment type="similarity">
    <text evidence="1 8">Belongs to the arsA ATPase family.</text>
</comment>
<dbReference type="GO" id="GO:0071816">
    <property type="term" value="P:tail-anchored membrane protein insertion into ER membrane"/>
    <property type="evidence" value="ECO:0007669"/>
    <property type="project" value="TreeGrafter"/>
</dbReference>
<keyword evidence="3 8" id="KW-0963">Cytoplasm</keyword>
<proteinExistence type="inferred from homology"/>
<evidence type="ECO:0000313" key="12">
    <source>
        <dbReference type="Proteomes" id="UP000274756"/>
    </source>
</evidence>
<comment type="function">
    <text evidence="8">ATPase required for the post-translational delivery of tail-anchored (TA) proteins to the endoplasmic reticulum. Recognizes and selectively binds the transmembrane domain of TA proteins in the cytosol. This complex then targets to the endoplasmic reticulum by membrane-bound receptors, where the tail-anchored protein is released for insertion. This process is regulated by ATP binding and hydrolysis. ATP binding drives the homodimer towards the closed dimer state, facilitating recognition of newly synthesized TA membrane proteins. ATP hydrolysis is required for insertion. Subsequently, the homodimer reverts towards the open dimer state, lowering its affinity for the membrane-bound receptor, and returning it to the cytosol to initiate a new round of targeting.</text>
</comment>
<keyword evidence="4 8" id="KW-0547">Nucleotide-binding</keyword>
<dbReference type="FunFam" id="3.40.50.300:FF:000235">
    <property type="entry name" value="ATPase ASNA1"/>
    <property type="match status" value="1"/>
</dbReference>
<dbReference type="GO" id="GO:0043529">
    <property type="term" value="C:GET complex"/>
    <property type="evidence" value="ECO:0007669"/>
    <property type="project" value="TreeGrafter"/>
</dbReference>
<dbReference type="EC" id="3.6.-.-" evidence="8"/>
<evidence type="ECO:0000256" key="5">
    <source>
        <dbReference type="ARBA" id="ARBA00022801"/>
    </source>
</evidence>
<feature type="active site" evidence="8">
    <location>
        <position position="55"/>
    </location>
</feature>
<feature type="binding site" evidence="8">
    <location>
        <position position="278"/>
    </location>
    <ligand>
        <name>Zn(2+)</name>
        <dbReference type="ChEBI" id="CHEBI:29105"/>
        <note>ligand shared between dimeric partners</note>
    </ligand>
</feature>
<comment type="subunit">
    <text evidence="8">Homodimer.</text>
</comment>
<dbReference type="SUPFAM" id="SSF52540">
    <property type="entry name" value="P-loop containing nucleoside triphosphate hydrolases"/>
    <property type="match status" value="1"/>
</dbReference>
<comment type="subcellular location">
    <subcellularLocation>
        <location evidence="8">Cytoplasm</location>
    </subcellularLocation>
    <subcellularLocation>
        <location evidence="8">Endoplasmic reticulum</location>
    </subcellularLocation>
</comment>
<dbReference type="Pfam" id="PF02374">
    <property type="entry name" value="ArsA_ATPase"/>
    <property type="match status" value="1"/>
</dbReference>
<dbReference type="GO" id="GO:0046872">
    <property type="term" value="F:metal ion binding"/>
    <property type="evidence" value="ECO:0007669"/>
    <property type="project" value="UniProtKB-KW"/>
</dbReference>
<evidence type="ECO:0000256" key="8">
    <source>
        <dbReference type="HAMAP-Rule" id="MF_03112"/>
    </source>
</evidence>
<keyword evidence="5 8" id="KW-0378">Hydrolase</keyword>
<evidence type="ECO:0000256" key="3">
    <source>
        <dbReference type="ARBA" id="ARBA00022490"/>
    </source>
</evidence>
<reference evidence="10 12" key="2">
    <citation type="submission" date="2018-11" db="EMBL/GenBank/DDBJ databases">
        <authorList>
            <consortium name="Pathogen Informatics"/>
        </authorList>
    </citation>
    <scope>NUCLEOTIDE SEQUENCE [LARGE SCALE GENOMIC DNA]</scope>
</reference>
<dbReference type="Proteomes" id="UP000274756">
    <property type="component" value="Unassembled WGS sequence"/>
</dbReference>
<feature type="binding site" evidence="8">
    <location>
        <begin position="26"/>
        <end position="33"/>
    </location>
    <ligand>
        <name>ATP</name>
        <dbReference type="ChEBI" id="CHEBI:30616"/>
    </ligand>
</feature>
<keyword evidence="7 8" id="KW-0067">ATP-binding</keyword>
<evidence type="ECO:0000313" key="10">
    <source>
        <dbReference type="EMBL" id="VDN52233.1"/>
    </source>
</evidence>
<evidence type="ECO:0000259" key="9">
    <source>
        <dbReference type="Pfam" id="PF02374"/>
    </source>
</evidence>
<dbReference type="InterPro" id="IPR025723">
    <property type="entry name" value="ArsA/GET3_ATPase-like"/>
</dbReference>
<evidence type="ECO:0000256" key="7">
    <source>
        <dbReference type="ARBA" id="ARBA00022840"/>
    </source>
</evidence>
<dbReference type="Proteomes" id="UP000038040">
    <property type="component" value="Unplaced"/>
</dbReference>
<dbReference type="Gene3D" id="3.40.50.300">
    <property type="entry name" value="P-loop containing nucleotide triphosphate hydrolases"/>
    <property type="match status" value="1"/>
</dbReference>
<keyword evidence="8" id="KW-0479">Metal-binding</keyword>
<dbReference type="CDD" id="cd02035">
    <property type="entry name" value="ArsA"/>
    <property type="match status" value="1"/>
</dbReference>
<reference evidence="13" key="1">
    <citation type="submission" date="2017-02" db="UniProtKB">
        <authorList>
            <consortium name="WormBaseParasite"/>
        </authorList>
    </citation>
    <scope>IDENTIFICATION</scope>
</reference>
<evidence type="ECO:0000313" key="11">
    <source>
        <dbReference type="Proteomes" id="UP000038040"/>
    </source>
</evidence>
<keyword evidence="2 8" id="KW-0813">Transport</keyword>
<sequence>MDDGLEASLRNVIEQQSLKWIFVGGKGGVGKTTCSCSLAAQLSEVRRSVLIISTDPAHNISDAFAQKFGKTPTVVNGFNNLYAMVGFTDVFRNIFVSNFYSIFVDMMGIGRQILQDMVGGLPGIDEAMSFSQMIKLINSMDFEVIVFDTAPTGHTLRLLQLPTIIESSLGKILNIQSSLSPILSQMSGILGVGEVSTEEAVKKMKETLEIVKAINLQFKNPNLTTFICVCIAEFLSLYETERLIQELTKQNIDTHNIIVNQLLYPDEVNESCIKCNKCRARFKIQSKYLEQIADLYEDFNVTKLPLLDNEVRGAEEIRKFSKYLREPFTSKN</sequence>
<dbReference type="PANTHER" id="PTHR10803">
    <property type="entry name" value="ARSENICAL PUMP-DRIVING ATPASE ARSENITE-TRANSLOCATING ATPASE"/>
    <property type="match status" value="1"/>
</dbReference>
<keyword evidence="8" id="KW-0862">Zinc</keyword>
<keyword evidence="12" id="KW-1185">Reference proteome</keyword>
<evidence type="ECO:0000256" key="1">
    <source>
        <dbReference type="ARBA" id="ARBA00011040"/>
    </source>
</evidence>
<feature type="domain" description="ArsA/GET3 Anion-transporting ATPase-like" evidence="9">
    <location>
        <begin position="19"/>
        <end position="325"/>
    </location>
</feature>
<accession>A0A0N4UK54</accession>
<dbReference type="PANTHER" id="PTHR10803:SF3">
    <property type="entry name" value="ATPASE GET3"/>
    <property type="match status" value="1"/>
</dbReference>
<dbReference type="InterPro" id="IPR027417">
    <property type="entry name" value="P-loop_NTPase"/>
</dbReference>